<reference evidence="5" key="1">
    <citation type="submission" date="2020-05" db="EMBL/GenBank/DDBJ databases">
        <title>Phylogenomic resolution of chytrid fungi.</title>
        <authorList>
            <person name="Stajich J.E."/>
            <person name="Amses K."/>
            <person name="Simmons R."/>
            <person name="Seto K."/>
            <person name="Myers J."/>
            <person name="Bonds A."/>
            <person name="Quandt C.A."/>
            <person name="Barry K."/>
            <person name="Liu P."/>
            <person name="Grigoriev I."/>
            <person name="Longcore J.E."/>
            <person name="James T.Y."/>
        </authorList>
    </citation>
    <scope>NUCLEOTIDE SEQUENCE</scope>
    <source>
        <strain evidence="5">JEL0318</strain>
    </source>
</reference>
<protein>
    <submittedName>
        <fullName evidence="5">Centromere/kinetochore protein zw10</fullName>
    </submittedName>
</protein>
<dbReference type="InterPro" id="IPR048343">
    <property type="entry name" value="ZW10_C"/>
</dbReference>
<evidence type="ECO:0000256" key="1">
    <source>
        <dbReference type="SAM" id="Coils"/>
    </source>
</evidence>
<feature type="domain" description="Centromere/kinetochore protein zw10 C-terminal" evidence="3">
    <location>
        <begin position="418"/>
        <end position="548"/>
    </location>
</feature>
<dbReference type="InterPro" id="IPR048344">
    <property type="entry name" value="Zw10_middle"/>
</dbReference>
<keyword evidence="6" id="KW-1185">Reference proteome</keyword>
<dbReference type="Gene3D" id="1.10.357.150">
    <property type="match status" value="1"/>
</dbReference>
<dbReference type="EMBL" id="JADGJD010000059">
    <property type="protein sequence ID" value="KAJ3055799.1"/>
    <property type="molecule type" value="Genomic_DNA"/>
</dbReference>
<evidence type="ECO:0000313" key="5">
    <source>
        <dbReference type="EMBL" id="KAJ3055799.1"/>
    </source>
</evidence>
<dbReference type="PANTHER" id="PTHR12205:SF0">
    <property type="entry name" value="CENTROMERE_KINETOCHORE PROTEIN ZW10 HOMOLOG"/>
    <property type="match status" value="1"/>
</dbReference>
<feature type="domain" description="ZW10 C-terminal helical" evidence="4">
    <location>
        <begin position="569"/>
        <end position="719"/>
    </location>
</feature>
<dbReference type="GO" id="GO:0005737">
    <property type="term" value="C:cytoplasm"/>
    <property type="evidence" value="ECO:0007669"/>
    <property type="project" value="GOC"/>
</dbReference>
<gene>
    <name evidence="5" type="primary">ZW10_3</name>
    <name evidence="5" type="ORF">HK097_009182</name>
</gene>
<dbReference type="GO" id="GO:0006888">
    <property type="term" value="P:endoplasmic reticulum to Golgi vesicle-mediated transport"/>
    <property type="evidence" value="ECO:0007669"/>
    <property type="project" value="TreeGrafter"/>
</dbReference>
<proteinExistence type="predicted"/>
<dbReference type="Pfam" id="PF20666">
    <property type="entry name" value="ZW10_C"/>
    <property type="match status" value="1"/>
</dbReference>
<feature type="domain" description="Centromere/kinetochore protein zw10 middle" evidence="2">
    <location>
        <begin position="239"/>
        <end position="367"/>
    </location>
</feature>
<dbReference type="GO" id="GO:1990423">
    <property type="term" value="C:RZZ complex"/>
    <property type="evidence" value="ECO:0007669"/>
    <property type="project" value="TreeGrafter"/>
</dbReference>
<evidence type="ECO:0000313" key="6">
    <source>
        <dbReference type="Proteomes" id="UP001212841"/>
    </source>
</evidence>
<comment type="caution">
    <text evidence="5">The sequence shown here is derived from an EMBL/GenBank/DDBJ whole genome shotgun (WGS) entry which is preliminary data.</text>
</comment>
<dbReference type="InterPro" id="IPR046362">
    <property type="entry name" value="Zw10/DSL1_C_sf"/>
</dbReference>
<dbReference type="InterPro" id="IPR055148">
    <property type="entry name" value="ZW10_C_2"/>
</dbReference>
<keyword evidence="1" id="KW-0175">Coiled coil</keyword>
<dbReference type="PANTHER" id="PTHR12205">
    <property type="entry name" value="CENTROMERE/KINETOCHORE PROTEIN ZW10"/>
    <property type="match status" value="1"/>
</dbReference>
<dbReference type="AlphaFoldDB" id="A0AAD5SKX0"/>
<sequence>MAAAEFAARVLNAVAAGQESGLFTTAPALSPPSAPVARVNLQHAADVLDRSITDLKIQIENYISADFDGFRKHLENALTIQAETRALVSELTAVAVKVEDEETGLQARLERIMREQEEAKHELDTTELLISSLQTVSRCMETSAEYDAAIKEVDYYEAVHAVAQMAEQLEQLPHVSNVTLFEELKKRHEDMALGVRDRLEYVLSQGFQVEANSQTVTITITEEVSAPGLGDIPNALPWKDLGPGAIFEKLGLVVRFLVTTIFGPATTQDDDFVDVKLSFFRVIGSIWEDLSKTIIAEYLGTIIPDEPSQFGAFEGIADRCRKFEDWLVDIGMIVEDQRYLSDYCGQMDVHFAQRKHTKLLRVARDILLSDDHETVVVDEKEPEASFNDLFKSIDGVSDIISTAKPTSRRKSSSNALLRFPKCAISRQTQKLMALIDSILQEAETFNSYCAGRLCATTRDILDLYRAVMPVHNTQKFDLIPHMAIIFHNDCMYIAHRLMTLRMEQPDKLVKALAPESKLVFADLVTPYRVMGERVFNAQLKKQIRNLRECVDNADGFDMLESKRCEIVERAVKQIMHQLNLLAKLWKPILPQHLHFRAIGVLIDEVLVSIIKEVERLVDIAADESQRLNELLTRLQACRDFFVSESTSSTMKADKEKLIRLYVPHYNKFVELTELLDLGFAVIMERFRSGRLREFESEELQRLVRALFADTPLRVKNLEEIGRGGQGSR</sequence>
<feature type="coiled-coil region" evidence="1">
    <location>
        <begin position="95"/>
        <end position="129"/>
    </location>
</feature>
<organism evidence="5 6">
    <name type="scientific">Rhizophlyctis rosea</name>
    <dbReference type="NCBI Taxonomy" id="64517"/>
    <lineage>
        <taxon>Eukaryota</taxon>
        <taxon>Fungi</taxon>
        <taxon>Fungi incertae sedis</taxon>
        <taxon>Chytridiomycota</taxon>
        <taxon>Chytridiomycota incertae sedis</taxon>
        <taxon>Chytridiomycetes</taxon>
        <taxon>Rhizophlyctidales</taxon>
        <taxon>Rhizophlyctidaceae</taxon>
        <taxon>Rhizophlyctis</taxon>
    </lineage>
</organism>
<evidence type="ECO:0000259" key="3">
    <source>
        <dbReference type="Pfam" id="PF20666"/>
    </source>
</evidence>
<dbReference type="Pfam" id="PF20665">
    <property type="entry name" value="Zw10_middle"/>
    <property type="match status" value="1"/>
</dbReference>
<evidence type="ECO:0000259" key="4">
    <source>
        <dbReference type="Pfam" id="PF22766"/>
    </source>
</evidence>
<dbReference type="Pfam" id="PF22766">
    <property type="entry name" value="ZW10_C2"/>
    <property type="match status" value="1"/>
</dbReference>
<evidence type="ECO:0000259" key="2">
    <source>
        <dbReference type="Pfam" id="PF20665"/>
    </source>
</evidence>
<accession>A0AAD5SKX0</accession>
<dbReference type="GO" id="GO:0007094">
    <property type="term" value="P:mitotic spindle assembly checkpoint signaling"/>
    <property type="evidence" value="ECO:0007669"/>
    <property type="project" value="TreeGrafter"/>
</dbReference>
<name>A0AAD5SKX0_9FUNG</name>
<dbReference type="Proteomes" id="UP001212841">
    <property type="component" value="Unassembled WGS sequence"/>
</dbReference>